<evidence type="ECO:0000313" key="3">
    <source>
        <dbReference type="Proteomes" id="UP001140949"/>
    </source>
</evidence>
<protein>
    <submittedName>
        <fullName evidence="2">Uncharacterized protein</fullName>
    </submittedName>
</protein>
<evidence type="ECO:0000256" key="1">
    <source>
        <dbReference type="SAM" id="MobiDB-lite"/>
    </source>
</evidence>
<dbReference type="Proteomes" id="UP001140949">
    <property type="component" value="Unassembled WGS sequence"/>
</dbReference>
<reference evidence="2" key="2">
    <citation type="submission" date="2023-04" db="EMBL/GenBank/DDBJ databases">
        <authorList>
            <person name="Bruccoleri R.E."/>
            <person name="Oakeley E.J."/>
            <person name="Faust A.-M."/>
            <person name="Dessus-Babus S."/>
            <person name="Altorfer M."/>
            <person name="Burckhardt D."/>
            <person name="Oertli M."/>
            <person name="Naumann U."/>
            <person name="Petersen F."/>
            <person name="Wong J."/>
        </authorList>
    </citation>
    <scope>NUCLEOTIDE SEQUENCE</scope>
    <source>
        <strain evidence="2">GSM-AAB239-AS_SAM_17_03QT</strain>
        <tissue evidence="2">Leaf</tissue>
    </source>
</reference>
<accession>A0AAX6ESI0</accession>
<comment type="caution">
    <text evidence="2">The sequence shown here is derived from an EMBL/GenBank/DDBJ whole genome shotgun (WGS) entry which is preliminary data.</text>
</comment>
<feature type="compositionally biased region" description="Acidic residues" evidence="1">
    <location>
        <begin position="41"/>
        <end position="53"/>
    </location>
</feature>
<dbReference type="EMBL" id="JANAVB010034417">
    <property type="protein sequence ID" value="KAJ6806789.1"/>
    <property type="molecule type" value="Genomic_DNA"/>
</dbReference>
<evidence type="ECO:0000313" key="2">
    <source>
        <dbReference type="EMBL" id="KAJ6806789.1"/>
    </source>
</evidence>
<gene>
    <name evidence="2" type="ORF">M6B38_105590</name>
</gene>
<reference evidence="2" key="1">
    <citation type="journal article" date="2023" name="GigaByte">
        <title>Genome assembly of the bearded iris, Iris pallida Lam.</title>
        <authorList>
            <person name="Bruccoleri R.E."/>
            <person name="Oakeley E.J."/>
            <person name="Faust A.M.E."/>
            <person name="Altorfer M."/>
            <person name="Dessus-Babus S."/>
            <person name="Burckhardt D."/>
            <person name="Oertli M."/>
            <person name="Naumann U."/>
            <person name="Petersen F."/>
            <person name="Wong J."/>
        </authorList>
    </citation>
    <scope>NUCLEOTIDE SEQUENCE</scope>
    <source>
        <strain evidence="2">GSM-AAB239-AS_SAM_17_03QT</strain>
    </source>
</reference>
<dbReference type="AlphaFoldDB" id="A0AAX6ESI0"/>
<keyword evidence="3" id="KW-1185">Reference proteome</keyword>
<feature type="region of interest" description="Disordered" evidence="1">
    <location>
        <begin position="1"/>
        <end position="61"/>
    </location>
</feature>
<name>A0AAX6ESI0_IRIPA</name>
<proteinExistence type="predicted"/>
<feature type="compositionally biased region" description="Basic and acidic residues" evidence="1">
    <location>
        <begin position="9"/>
        <end position="40"/>
    </location>
</feature>
<sequence length="177" mass="20006">MKSFLETGGSERNRDREGGSGDRKREGMVRWRDRRERGRSEEDESGGENEELTEGAPVGARPFEYEGTRGSMIGLCGSATVVHSPTEEGWVLETRHSRGEAWWLRSEVCCADEVRGRWSRSRRTGLRAGRQAGRLLESGTVIVQHDDTVSRVVARTRRRHAGGGDRRWQRKVRGTIV</sequence>
<organism evidence="2 3">
    <name type="scientific">Iris pallida</name>
    <name type="common">Sweet iris</name>
    <dbReference type="NCBI Taxonomy" id="29817"/>
    <lineage>
        <taxon>Eukaryota</taxon>
        <taxon>Viridiplantae</taxon>
        <taxon>Streptophyta</taxon>
        <taxon>Embryophyta</taxon>
        <taxon>Tracheophyta</taxon>
        <taxon>Spermatophyta</taxon>
        <taxon>Magnoliopsida</taxon>
        <taxon>Liliopsida</taxon>
        <taxon>Asparagales</taxon>
        <taxon>Iridaceae</taxon>
        <taxon>Iridoideae</taxon>
        <taxon>Irideae</taxon>
        <taxon>Iris</taxon>
    </lineage>
</organism>